<comment type="caution">
    <text evidence="1">The sequence shown here is derived from an EMBL/GenBank/DDBJ whole genome shotgun (WGS) entry which is preliminary data.</text>
</comment>
<evidence type="ECO:0000313" key="1">
    <source>
        <dbReference type="EMBL" id="KAF2476809.1"/>
    </source>
</evidence>
<gene>
    <name evidence="1" type="ORF">BDR25DRAFT_348734</name>
</gene>
<dbReference type="Proteomes" id="UP000799755">
    <property type="component" value="Unassembled WGS sequence"/>
</dbReference>
<proteinExistence type="predicted"/>
<reference evidence="1" key="1">
    <citation type="journal article" date="2020" name="Stud. Mycol.">
        <title>101 Dothideomycetes genomes: a test case for predicting lifestyles and emergence of pathogens.</title>
        <authorList>
            <person name="Haridas S."/>
            <person name="Albert R."/>
            <person name="Binder M."/>
            <person name="Bloem J."/>
            <person name="Labutti K."/>
            <person name="Salamov A."/>
            <person name="Andreopoulos B."/>
            <person name="Baker S."/>
            <person name="Barry K."/>
            <person name="Bills G."/>
            <person name="Bluhm B."/>
            <person name="Cannon C."/>
            <person name="Castanera R."/>
            <person name="Culley D."/>
            <person name="Daum C."/>
            <person name="Ezra D."/>
            <person name="Gonzalez J."/>
            <person name="Henrissat B."/>
            <person name="Kuo A."/>
            <person name="Liang C."/>
            <person name="Lipzen A."/>
            <person name="Lutzoni F."/>
            <person name="Magnuson J."/>
            <person name="Mondo S."/>
            <person name="Nolan M."/>
            <person name="Ohm R."/>
            <person name="Pangilinan J."/>
            <person name="Park H.-J."/>
            <person name="Ramirez L."/>
            <person name="Alfaro M."/>
            <person name="Sun H."/>
            <person name="Tritt A."/>
            <person name="Yoshinaga Y."/>
            <person name="Zwiers L.-H."/>
            <person name="Turgeon B."/>
            <person name="Goodwin S."/>
            <person name="Spatafora J."/>
            <person name="Crous P."/>
            <person name="Grigoriev I."/>
        </authorList>
    </citation>
    <scope>NUCLEOTIDE SEQUENCE</scope>
    <source>
        <strain evidence="1">ATCC 200398</strain>
    </source>
</reference>
<name>A0ACB6RBW6_9PLEO</name>
<keyword evidence="2" id="KW-1185">Reference proteome</keyword>
<evidence type="ECO:0000313" key="2">
    <source>
        <dbReference type="Proteomes" id="UP000799755"/>
    </source>
</evidence>
<accession>A0ACB6RBW6</accession>
<protein>
    <submittedName>
        <fullName evidence="1">Uncharacterized protein</fullName>
    </submittedName>
</protein>
<organism evidence="1 2">
    <name type="scientific">Lindgomyces ingoldianus</name>
    <dbReference type="NCBI Taxonomy" id="673940"/>
    <lineage>
        <taxon>Eukaryota</taxon>
        <taxon>Fungi</taxon>
        <taxon>Dikarya</taxon>
        <taxon>Ascomycota</taxon>
        <taxon>Pezizomycotina</taxon>
        <taxon>Dothideomycetes</taxon>
        <taxon>Pleosporomycetidae</taxon>
        <taxon>Pleosporales</taxon>
        <taxon>Lindgomycetaceae</taxon>
        <taxon>Lindgomyces</taxon>
    </lineage>
</organism>
<sequence>MYRINVYCLKYSLARHYGYDDHARRFWGSETGSTSNLVWKFSTHTDVHCVAAPLHSAPNLLIAKGGQLRAVAGESSVRAHGYIHHTRKPTKGRRVLAPFIISALVTTSYFILSPFLNHVSQTLKTSYIERCHLVKLPNISRPYLSSMFCGLPLPTSESTVMARCFELQWLTYFLHFEHSPSHSPGVPAHLS</sequence>
<dbReference type="EMBL" id="MU003493">
    <property type="protein sequence ID" value="KAF2476809.1"/>
    <property type="molecule type" value="Genomic_DNA"/>
</dbReference>